<protein>
    <recommendedName>
        <fullName evidence="6">ARM repeat superfamily protein</fullName>
    </recommendedName>
</protein>
<dbReference type="EMBL" id="JANQDX010000013">
    <property type="protein sequence ID" value="KAL0914187.1"/>
    <property type="molecule type" value="Genomic_DNA"/>
</dbReference>
<dbReference type="PANTHER" id="PTHR18460">
    <property type="entry name" value="TEL2 INTERACTING PROTEIN 1 TTI1 FAMILY MEMBER"/>
    <property type="match status" value="1"/>
</dbReference>
<dbReference type="Pfam" id="PF21547">
    <property type="entry name" value="TTI1"/>
    <property type="match status" value="1"/>
</dbReference>
<keyword evidence="5" id="KW-1185">Reference proteome</keyword>
<dbReference type="InterPro" id="IPR049362">
    <property type="entry name" value="TTI1_rpt"/>
</dbReference>
<feature type="compositionally biased region" description="Polar residues" evidence="1">
    <location>
        <begin position="351"/>
        <end position="361"/>
    </location>
</feature>
<feature type="region of interest" description="Disordered" evidence="1">
    <location>
        <begin position="351"/>
        <end position="372"/>
    </location>
</feature>
<accession>A0ABD0UV02</accession>
<dbReference type="InterPro" id="IPR052587">
    <property type="entry name" value="TELO2-interacting_protein_1"/>
</dbReference>
<dbReference type="InterPro" id="IPR057567">
    <property type="entry name" value="TPR_TTI1_C"/>
</dbReference>
<feature type="domain" description="TTI1 N-terminal TPR" evidence="2">
    <location>
        <begin position="20"/>
        <end position="162"/>
    </location>
</feature>
<name>A0ABD0UV02_DENTH</name>
<gene>
    <name evidence="4" type="ORF">M5K25_017697</name>
</gene>
<evidence type="ECO:0000259" key="2">
    <source>
        <dbReference type="Pfam" id="PF24173"/>
    </source>
</evidence>
<evidence type="ECO:0008006" key="6">
    <source>
        <dbReference type="Google" id="ProtNLM"/>
    </source>
</evidence>
<dbReference type="Pfam" id="PF24173">
    <property type="entry name" value="TPR_TTI1_N"/>
    <property type="match status" value="2"/>
</dbReference>
<comment type="caution">
    <text evidence="4">The sequence shown here is derived from an EMBL/GenBank/DDBJ whole genome shotgun (WGS) entry which is preliminary data.</text>
</comment>
<sequence length="1345" mass="149131">MGELEGRRGTSSSENRERIFSRLRPYCIELLELTRNPRKNSSFLTEMADFLRHAPAAGLQPCLDYTLFPLLLMLDAAVQYRSGKKANSIGGGGQVISDSVAEGTLRCLEALLTKCHLGSVNQMVMVLKKLTSGALLSPSEASEEFREGIIKCLKAMLLRLQPCSFGSCSCKEIFIFPMLFASFEHNLPKSSYYEEPEECLLSFLQSKDASAAVGHLLSLLLQAAEEEAARGHRGSTTLRKEAFLTLRVLVAKVGTADALGFFLPGMVSRFTKSLLVTKNMISGAAGNAGSIEHAVLGLSEFLIVVLRDDVNLSGLQMSTNEITCSYQNKNGSTQTVLDVIRQLPASLHYQSEDSMSQSIQTSKKDESKVKNSDTFSGARSLYVQRTKDWVDQTSTHVDKLLSAAFPHLCVHPAEKVRKALVDGTMGLLSNCTFTLRRSRLMLLECLCVLVCDDSDVVSSAAEDSLNSLFIFDKKILREIDFSELFTSLLERLPKMVLRSEEVAALSHARRLLALMYYAGPELVVDHIFCSPMKAARFLDFFMLSFGHNSQFGGSIDKLISSKPLSVGYLLSVAELKASSPSRDASYVINGDVLPLVSELSMGSLSENMPSEYEFPRMPPWFLNVGSQKLYLALAGILRLAGLSVMTGNRSDVSLLGLIDNLLEHVRKLISEVRMKGYNKEGWQSWYSQCNSGQLLRQTSTAVCVLNEIIYGLSDHSISSCLKLFKTEKNVEEALRKEFVCDRDLLSSSKRSSWKVHQGKDAREHIIHCVGSILHEYTSSEVWEFPVDPTSSQLEHDSEINLSLYIFRDSRMLHQVIIEGIGIFSKVIGKDFISSGFMHSTLYLLLKNLICSNDLIRSVSDAALHVLSANTGYSTVGHLVVANADYIIDSLCRQLRHLDLNPHVPNVLAAMLSYVGAADEILPLLEEPMRAVSLELEVLGRHQHPHLTVPFLKAVNEISKASRFESCRLPCVAESFNAHVMVNVSSAQDMVENTSMAMPENGNFMGIQLQLEHLEELLFKLNDMRRYRRTIGSLASSCLKAATPLVSSQEESTCLAALNILEDTTMCLAKVEEAYRHEKKSKSAIGRAIQLCSFNELEDEIDAEDEDVDENRLLPAMNKIWPYLILCLKNRISVAVIRRCAGVLTKTVQIAGGDFFTRRFHTDGPIIWKLLNSSPFQRRPLPSKNSQPLLLPYRNSSLTSENPMAETSSMKIQSAILNMIAEIASNKRSATALQTVFNKVSGLVVGIACSNVTGLRDESIKALSGLASINPDPIWLLMADVYYSLVDKDMPQPPTPDLANIRQLLPPPLSSKEYLYVQYAGETFGFDVDPISVERVFQKLSSQVFN</sequence>
<evidence type="ECO:0000256" key="1">
    <source>
        <dbReference type="SAM" id="MobiDB-lite"/>
    </source>
</evidence>
<dbReference type="Proteomes" id="UP001552299">
    <property type="component" value="Unassembled WGS sequence"/>
</dbReference>
<dbReference type="PANTHER" id="PTHR18460:SF3">
    <property type="entry name" value="TELO2-INTERACTING PROTEIN 1 HOMOLOG"/>
    <property type="match status" value="1"/>
</dbReference>
<feature type="domain" description="TTI1 C-terminal TPR" evidence="3">
    <location>
        <begin position="1108"/>
        <end position="1274"/>
    </location>
</feature>
<organism evidence="4 5">
    <name type="scientific">Dendrobium thyrsiflorum</name>
    <name type="common">Pinecone-like raceme dendrobium</name>
    <name type="synonym">Orchid</name>
    <dbReference type="NCBI Taxonomy" id="117978"/>
    <lineage>
        <taxon>Eukaryota</taxon>
        <taxon>Viridiplantae</taxon>
        <taxon>Streptophyta</taxon>
        <taxon>Embryophyta</taxon>
        <taxon>Tracheophyta</taxon>
        <taxon>Spermatophyta</taxon>
        <taxon>Magnoliopsida</taxon>
        <taxon>Liliopsida</taxon>
        <taxon>Asparagales</taxon>
        <taxon>Orchidaceae</taxon>
        <taxon>Epidendroideae</taxon>
        <taxon>Malaxideae</taxon>
        <taxon>Dendrobiinae</taxon>
        <taxon>Dendrobium</taxon>
    </lineage>
</organism>
<evidence type="ECO:0000313" key="5">
    <source>
        <dbReference type="Proteomes" id="UP001552299"/>
    </source>
</evidence>
<evidence type="ECO:0000259" key="3">
    <source>
        <dbReference type="Pfam" id="PF24181"/>
    </source>
</evidence>
<evidence type="ECO:0000313" key="4">
    <source>
        <dbReference type="EMBL" id="KAL0914187.1"/>
    </source>
</evidence>
<dbReference type="SUPFAM" id="SSF48371">
    <property type="entry name" value="ARM repeat"/>
    <property type="match status" value="1"/>
</dbReference>
<feature type="compositionally biased region" description="Basic and acidic residues" evidence="1">
    <location>
        <begin position="362"/>
        <end position="371"/>
    </location>
</feature>
<feature type="domain" description="TTI1 N-terminal TPR" evidence="2">
    <location>
        <begin position="204"/>
        <end position="453"/>
    </location>
</feature>
<dbReference type="Pfam" id="PF24181">
    <property type="entry name" value="TPR_TTI1_C"/>
    <property type="match status" value="1"/>
</dbReference>
<dbReference type="InterPro" id="IPR057566">
    <property type="entry name" value="TPR_TTI1_N"/>
</dbReference>
<proteinExistence type="predicted"/>
<dbReference type="InterPro" id="IPR016024">
    <property type="entry name" value="ARM-type_fold"/>
</dbReference>
<reference evidence="4 5" key="1">
    <citation type="journal article" date="2024" name="Plant Biotechnol. J.">
        <title>Dendrobium thyrsiflorum genome and its molecular insights into genes involved in important horticultural traits.</title>
        <authorList>
            <person name="Chen B."/>
            <person name="Wang J.Y."/>
            <person name="Zheng P.J."/>
            <person name="Li K.L."/>
            <person name="Liang Y.M."/>
            <person name="Chen X.F."/>
            <person name="Zhang C."/>
            <person name="Zhao X."/>
            <person name="He X."/>
            <person name="Zhang G.Q."/>
            <person name="Liu Z.J."/>
            <person name="Xu Q."/>
        </authorList>
    </citation>
    <scope>NUCLEOTIDE SEQUENCE [LARGE SCALE GENOMIC DNA]</scope>
    <source>
        <strain evidence="4">GZMU011</strain>
    </source>
</reference>